<dbReference type="Gene3D" id="2.30.110.10">
    <property type="entry name" value="Electron Transport, Fmn-binding Protein, Chain A"/>
    <property type="match status" value="1"/>
</dbReference>
<dbReference type="PANTHER" id="PTHR34071:SF2">
    <property type="entry name" value="FLAVIN-NUCLEOTIDE-BINDING PROTEIN"/>
    <property type="match status" value="1"/>
</dbReference>
<dbReference type="SUPFAM" id="SSF50475">
    <property type="entry name" value="FMN-binding split barrel"/>
    <property type="match status" value="1"/>
</dbReference>
<proteinExistence type="predicted"/>
<organism evidence="1">
    <name type="scientific">bioreactor metagenome</name>
    <dbReference type="NCBI Taxonomy" id="1076179"/>
    <lineage>
        <taxon>unclassified sequences</taxon>
        <taxon>metagenomes</taxon>
        <taxon>ecological metagenomes</taxon>
    </lineage>
</organism>
<accession>A0A645FKR4</accession>
<evidence type="ECO:0008006" key="2">
    <source>
        <dbReference type="Google" id="ProtNLM"/>
    </source>
</evidence>
<sequence>MRRKDKEVTSRDWMFEVLDRGVWMELAMADKEGHPYIVPLNYGFKDDFIFVHGAKEGKKIDTIRENNMVAFNVTIDAEVVRNEEDPSEFSMKYRSVSGLGTASFIEDIEEKREALKILMEHYRGPKEPMTEGILKATAVIKISITELTGKINYYPKP</sequence>
<dbReference type="Pfam" id="PF12900">
    <property type="entry name" value="Pyridox_ox_2"/>
    <property type="match status" value="1"/>
</dbReference>
<protein>
    <recommendedName>
        <fullName evidence="2">Pyridoxamine 5'-phosphate oxidase putative domain-containing protein</fullName>
    </recommendedName>
</protein>
<reference evidence="1" key="1">
    <citation type="submission" date="2019-08" db="EMBL/GenBank/DDBJ databases">
        <authorList>
            <person name="Kucharzyk K."/>
            <person name="Murdoch R.W."/>
            <person name="Higgins S."/>
            <person name="Loffler F."/>
        </authorList>
    </citation>
    <scope>NUCLEOTIDE SEQUENCE</scope>
</reference>
<name>A0A645FKR4_9ZZZZ</name>
<dbReference type="InterPro" id="IPR012349">
    <property type="entry name" value="Split_barrel_FMN-bd"/>
</dbReference>
<dbReference type="EMBL" id="VSSQ01060744">
    <property type="protein sequence ID" value="MPN14152.1"/>
    <property type="molecule type" value="Genomic_DNA"/>
</dbReference>
<dbReference type="InterPro" id="IPR024747">
    <property type="entry name" value="Pyridox_Oxase-rel"/>
</dbReference>
<dbReference type="PANTHER" id="PTHR34071">
    <property type="entry name" value="5-NITROIMIDAZOLE ANTIBIOTICS RESISTANCE PROTEIN, NIMA-FAMILY-RELATED PROTEIN-RELATED"/>
    <property type="match status" value="1"/>
</dbReference>
<comment type="caution">
    <text evidence="1">The sequence shown here is derived from an EMBL/GenBank/DDBJ whole genome shotgun (WGS) entry which is preliminary data.</text>
</comment>
<evidence type="ECO:0000313" key="1">
    <source>
        <dbReference type="EMBL" id="MPN14152.1"/>
    </source>
</evidence>
<dbReference type="AlphaFoldDB" id="A0A645FKR4"/>
<gene>
    <name evidence="1" type="ORF">SDC9_161478</name>
</gene>